<feature type="chain" id="PRO_5021956483" evidence="1">
    <location>
        <begin position="25"/>
        <end position="247"/>
    </location>
</feature>
<evidence type="ECO:0000313" key="2">
    <source>
        <dbReference type="EMBL" id="TSJ78485.1"/>
    </source>
</evidence>
<dbReference type="InterPro" id="IPR010634">
    <property type="entry name" value="DUF1223"/>
</dbReference>
<dbReference type="PANTHER" id="PTHR36057:SF1">
    <property type="entry name" value="LIPOPROTEIN LIPID ATTACHMENT SITE-LIKE PROTEIN, PUTATIVE (DUF1223)-RELATED"/>
    <property type="match status" value="1"/>
</dbReference>
<dbReference type="Proteomes" id="UP000315648">
    <property type="component" value="Unassembled WGS sequence"/>
</dbReference>
<comment type="caution">
    <text evidence="2">The sequence shown here is derived from an EMBL/GenBank/DDBJ whole genome shotgun (WGS) entry which is preliminary data.</text>
</comment>
<dbReference type="InterPro" id="IPR036249">
    <property type="entry name" value="Thioredoxin-like_sf"/>
</dbReference>
<gene>
    <name evidence="2" type="ORF">FPL22_04065</name>
</gene>
<proteinExistence type="predicted"/>
<protein>
    <submittedName>
        <fullName evidence="2">DUF1223 domain-containing protein</fullName>
    </submittedName>
</protein>
<evidence type="ECO:0000256" key="1">
    <source>
        <dbReference type="SAM" id="SignalP"/>
    </source>
</evidence>
<dbReference type="OrthoDB" id="9808254at2"/>
<evidence type="ECO:0000313" key="3">
    <source>
        <dbReference type="Proteomes" id="UP000315648"/>
    </source>
</evidence>
<keyword evidence="1" id="KW-0732">Signal</keyword>
<organism evidence="2 3">
    <name type="scientific">Rariglobus hedericola</name>
    <dbReference type="NCBI Taxonomy" id="2597822"/>
    <lineage>
        <taxon>Bacteria</taxon>
        <taxon>Pseudomonadati</taxon>
        <taxon>Verrucomicrobiota</taxon>
        <taxon>Opitutia</taxon>
        <taxon>Opitutales</taxon>
        <taxon>Opitutaceae</taxon>
        <taxon>Rariglobus</taxon>
    </lineage>
</organism>
<accession>A0A556QPC2</accession>
<dbReference type="AlphaFoldDB" id="A0A556QPC2"/>
<sequence length="247" mass="26349">MLKLPGLPAFLVLVAIASSSSARAQIFQSDAVATPLIELYTSEGCSSCPPAERWLSALKTDAGLWCKFVPVAFHVTYWDYLGWNDPFAQSGFTDRQRAYADAWNARSVYTPGFVHQGREWRPGNPVASPTTPGILTVERSAAGSGTVRFSPTSPVRQKTYTATIALLGSDVSIAVKSGENAGRSLPHDFIALHIATVALTAQPDGTFTGTFAAPPATLPSTPRRALAAWVSTTRDQTPLQATGGWLP</sequence>
<reference evidence="2 3" key="1">
    <citation type="submission" date="2019-07" db="EMBL/GenBank/DDBJ databases">
        <title>Description of 53C-WASEF.</title>
        <authorList>
            <person name="Pitt A."/>
            <person name="Hahn M.W."/>
        </authorList>
    </citation>
    <scope>NUCLEOTIDE SEQUENCE [LARGE SCALE GENOMIC DNA]</scope>
    <source>
        <strain evidence="2 3">53C-WASEF</strain>
    </source>
</reference>
<dbReference type="EMBL" id="VMBG01000001">
    <property type="protein sequence ID" value="TSJ78485.1"/>
    <property type="molecule type" value="Genomic_DNA"/>
</dbReference>
<name>A0A556QPC2_9BACT</name>
<dbReference type="PANTHER" id="PTHR36057">
    <property type="match status" value="1"/>
</dbReference>
<dbReference type="SUPFAM" id="SSF52833">
    <property type="entry name" value="Thioredoxin-like"/>
    <property type="match status" value="1"/>
</dbReference>
<keyword evidence="3" id="KW-1185">Reference proteome</keyword>
<dbReference type="Pfam" id="PF06764">
    <property type="entry name" value="DUF1223"/>
    <property type="match status" value="1"/>
</dbReference>
<feature type="signal peptide" evidence="1">
    <location>
        <begin position="1"/>
        <end position="24"/>
    </location>
</feature>
<dbReference type="RefSeq" id="WP_144228826.1">
    <property type="nucleotide sequence ID" value="NZ_CBCRVV010000024.1"/>
</dbReference>